<evidence type="ECO:0000256" key="5">
    <source>
        <dbReference type="PROSITE-ProRule" id="PRU00283"/>
    </source>
</evidence>
<dbReference type="GO" id="GO:0005874">
    <property type="term" value="C:microtubule"/>
    <property type="evidence" value="ECO:0007669"/>
    <property type="project" value="UniProtKB-KW"/>
</dbReference>
<keyword evidence="6" id="KW-0493">Microtubule</keyword>
<dbReference type="GO" id="GO:0005524">
    <property type="term" value="F:ATP binding"/>
    <property type="evidence" value="ECO:0007669"/>
    <property type="project" value="UniProtKB-UniRule"/>
</dbReference>
<dbReference type="PANTHER" id="PTHR47968:SF75">
    <property type="entry name" value="CENTROMERE-ASSOCIATED PROTEIN E"/>
    <property type="match status" value="1"/>
</dbReference>
<dbReference type="SUPFAM" id="SSF52540">
    <property type="entry name" value="P-loop containing nucleoside triphosphate hydrolases"/>
    <property type="match status" value="1"/>
</dbReference>
<dbReference type="InterPro" id="IPR036961">
    <property type="entry name" value="Kinesin_motor_dom_sf"/>
</dbReference>
<gene>
    <name evidence="10" type="ORF">HK100_001697</name>
</gene>
<dbReference type="FunFam" id="3.40.850.10:FF:000170">
    <property type="entry name" value="Kinesin-like protein"/>
    <property type="match status" value="1"/>
</dbReference>
<dbReference type="InterPro" id="IPR027417">
    <property type="entry name" value="P-loop_NTPase"/>
</dbReference>
<organism evidence="10 11">
    <name type="scientific">Physocladia obscura</name>
    <dbReference type="NCBI Taxonomy" id="109957"/>
    <lineage>
        <taxon>Eukaryota</taxon>
        <taxon>Fungi</taxon>
        <taxon>Fungi incertae sedis</taxon>
        <taxon>Chytridiomycota</taxon>
        <taxon>Chytridiomycota incertae sedis</taxon>
        <taxon>Chytridiomycetes</taxon>
        <taxon>Chytridiales</taxon>
        <taxon>Chytriomycetaceae</taxon>
        <taxon>Physocladia</taxon>
    </lineage>
</organism>
<comment type="caution">
    <text evidence="10">The sequence shown here is derived from an EMBL/GenBank/DDBJ whole genome shotgun (WGS) entry which is preliminary data.</text>
</comment>
<keyword evidence="3 7" id="KW-0175">Coiled coil</keyword>
<dbReference type="InterPro" id="IPR001752">
    <property type="entry name" value="Kinesin_motor_dom"/>
</dbReference>
<keyword evidence="1 5" id="KW-0547">Nucleotide-binding</keyword>
<feature type="region of interest" description="Disordered" evidence="8">
    <location>
        <begin position="1"/>
        <end position="72"/>
    </location>
</feature>
<dbReference type="PROSITE" id="PS00411">
    <property type="entry name" value="KINESIN_MOTOR_1"/>
    <property type="match status" value="1"/>
</dbReference>
<dbReference type="GO" id="GO:0007018">
    <property type="term" value="P:microtubule-based movement"/>
    <property type="evidence" value="ECO:0007669"/>
    <property type="project" value="InterPro"/>
</dbReference>
<dbReference type="Gene3D" id="3.40.850.10">
    <property type="entry name" value="Kinesin motor domain"/>
    <property type="match status" value="1"/>
</dbReference>
<dbReference type="PRINTS" id="PR00380">
    <property type="entry name" value="KINESINHEAVY"/>
</dbReference>
<evidence type="ECO:0000256" key="3">
    <source>
        <dbReference type="ARBA" id="ARBA00023054"/>
    </source>
</evidence>
<protein>
    <recommendedName>
        <fullName evidence="6">Kinesin-like protein</fullName>
    </recommendedName>
</protein>
<evidence type="ECO:0000259" key="9">
    <source>
        <dbReference type="PROSITE" id="PS50067"/>
    </source>
</evidence>
<dbReference type="InterPro" id="IPR019821">
    <property type="entry name" value="Kinesin_motor_CS"/>
</dbReference>
<dbReference type="SMART" id="SM00129">
    <property type="entry name" value="KISc"/>
    <property type="match status" value="1"/>
</dbReference>
<sequence length="530" mass="59081">MASISLTPLGRATSRTALPRPSSAASSLAPPSPSPTPSSILRTPSPAGAFLSRSPSSSGRRTPPPSLLKTSPVGKDNVVVCVRVRPTFDHEREQRLKEAWIFDEINSKVSMEDDVAEKARRSGGVSGVTEFQYDIVQTGSDNKELYELSAQNVVWAAMEGINGTVFAYGQTASGKTYSMMGIDDQPGIIPQAIDDVFSYIREQSEDREYLLRVSYMEIYNETIRDLLNPSQEDLRIHEDRKRGVYVSPLKEEIVTSPKQCMKVIQRGETSRSYGTTEYNERSSRSHTVFQMVIESRNKNSGVIIGDQKQPGIPLPGKVRGSVTISQLNLIDLAGSEKATTNLDRRKEGAFINKSLLTLGNVISRLTDDAKSNSMHIPYRDSKLTRILQSSLSGNARVSVIATIRQTTAALEETSNTLKFAERIKKVSVRAKQNQVLDEKALIQKYKLEIADLRNKLLETNDMLEKERAMQDLGMQRSLRMQYEEQLHESQLVRTALKERIDHLTKLILSSNTVTPKAILDWNAPYETGVT</sequence>
<evidence type="ECO:0000313" key="11">
    <source>
        <dbReference type="Proteomes" id="UP001211907"/>
    </source>
</evidence>
<keyword evidence="11" id="KW-1185">Reference proteome</keyword>
<evidence type="ECO:0000256" key="1">
    <source>
        <dbReference type="ARBA" id="ARBA00022741"/>
    </source>
</evidence>
<dbReference type="Pfam" id="PF00225">
    <property type="entry name" value="Kinesin"/>
    <property type="match status" value="1"/>
</dbReference>
<feature type="compositionally biased region" description="Low complexity" evidence="8">
    <location>
        <begin position="14"/>
        <end position="29"/>
    </location>
</feature>
<feature type="compositionally biased region" description="Low complexity" evidence="8">
    <location>
        <begin position="37"/>
        <end position="61"/>
    </location>
</feature>
<dbReference type="AlphaFoldDB" id="A0AAD5T2F0"/>
<dbReference type="EMBL" id="JADGJH010001376">
    <property type="protein sequence ID" value="KAJ3114319.1"/>
    <property type="molecule type" value="Genomic_DNA"/>
</dbReference>
<evidence type="ECO:0000256" key="6">
    <source>
        <dbReference type="RuleBase" id="RU000394"/>
    </source>
</evidence>
<feature type="binding site" evidence="5">
    <location>
        <begin position="169"/>
        <end position="176"/>
    </location>
    <ligand>
        <name>ATP</name>
        <dbReference type="ChEBI" id="CHEBI:30616"/>
    </ligand>
</feature>
<dbReference type="GO" id="GO:0003777">
    <property type="term" value="F:microtubule motor activity"/>
    <property type="evidence" value="ECO:0007669"/>
    <property type="project" value="InterPro"/>
</dbReference>
<accession>A0AAD5T2F0</accession>
<dbReference type="InterPro" id="IPR027640">
    <property type="entry name" value="Kinesin-like_fam"/>
</dbReference>
<evidence type="ECO:0000256" key="7">
    <source>
        <dbReference type="SAM" id="Coils"/>
    </source>
</evidence>
<keyword evidence="2 5" id="KW-0067">ATP-binding</keyword>
<dbReference type="PROSITE" id="PS50067">
    <property type="entry name" value="KINESIN_MOTOR_2"/>
    <property type="match status" value="1"/>
</dbReference>
<keyword evidence="4 5" id="KW-0505">Motor protein</keyword>
<evidence type="ECO:0000313" key="10">
    <source>
        <dbReference type="EMBL" id="KAJ3114319.1"/>
    </source>
</evidence>
<reference evidence="10" key="1">
    <citation type="submission" date="2020-05" db="EMBL/GenBank/DDBJ databases">
        <title>Phylogenomic resolution of chytrid fungi.</title>
        <authorList>
            <person name="Stajich J.E."/>
            <person name="Amses K."/>
            <person name="Simmons R."/>
            <person name="Seto K."/>
            <person name="Myers J."/>
            <person name="Bonds A."/>
            <person name="Quandt C.A."/>
            <person name="Barry K."/>
            <person name="Liu P."/>
            <person name="Grigoriev I."/>
            <person name="Longcore J.E."/>
            <person name="James T.Y."/>
        </authorList>
    </citation>
    <scope>NUCLEOTIDE SEQUENCE</scope>
    <source>
        <strain evidence="10">JEL0513</strain>
    </source>
</reference>
<evidence type="ECO:0000256" key="8">
    <source>
        <dbReference type="SAM" id="MobiDB-lite"/>
    </source>
</evidence>
<dbReference type="GO" id="GO:0008017">
    <property type="term" value="F:microtubule binding"/>
    <property type="evidence" value="ECO:0007669"/>
    <property type="project" value="InterPro"/>
</dbReference>
<evidence type="ECO:0000256" key="4">
    <source>
        <dbReference type="ARBA" id="ARBA00023175"/>
    </source>
</evidence>
<feature type="domain" description="Kinesin motor" evidence="9">
    <location>
        <begin position="77"/>
        <end position="426"/>
    </location>
</feature>
<name>A0AAD5T2F0_9FUNG</name>
<evidence type="ECO:0000256" key="2">
    <source>
        <dbReference type="ARBA" id="ARBA00022840"/>
    </source>
</evidence>
<feature type="coiled-coil region" evidence="7">
    <location>
        <begin position="403"/>
        <end position="469"/>
    </location>
</feature>
<dbReference type="PANTHER" id="PTHR47968">
    <property type="entry name" value="CENTROMERE PROTEIN E"/>
    <property type="match status" value="1"/>
</dbReference>
<dbReference type="Proteomes" id="UP001211907">
    <property type="component" value="Unassembled WGS sequence"/>
</dbReference>
<comment type="similarity">
    <text evidence="5 6">Belongs to the TRAFAC class myosin-kinesin ATPase superfamily. Kinesin family.</text>
</comment>
<proteinExistence type="inferred from homology"/>